<keyword evidence="2" id="KW-1185">Reference proteome</keyword>
<accession>A0A1H2AN12</accession>
<reference evidence="1 2" key="1">
    <citation type="submission" date="2016-10" db="EMBL/GenBank/DDBJ databases">
        <authorList>
            <person name="de Groot N.N."/>
        </authorList>
    </citation>
    <scope>NUCLEOTIDE SEQUENCE [LARGE SCALE GENOMIC DNA]</scope>
    <source>
        <strain evidence="1 2">DSM 21800</strain>
    </source>
</reference>
<dbReference type="InterPro" id="IPR029063">
    <property type="entry name" value="SAM-dependent_MTases_sf"/>
</dbReference>
<dbReference type="Gene3D" id="3.40.50.150">
    <property type="entry name" value="Vaccinia Virus protein VP39"/>
    <property type="match status" value="1"/>
</dbReference>
<dbReference type="PANTHER" id="PTHR40036:SF1">
    <property type="entry name" value="MACROCIN O-METHYLTRANSFERASE"/>
    <property type="match status" value="1"/>
</dbReference>
<dbReference type="Pfam" id="PF05711">
    <property type="entry name" value="TylF"/>
    <property type="match status" value="1"/>
</dbReference>
<gene>
    <name evidence="1" type="ORF">SAMN04489812_6077</name>
</gene>
<dbReference type="EMBL" id="LT629772">
    <property type="protein sequence ID" value="SDT47323.1"/>
    <property type="molecule type" value="Genomic_DNA"/>
</dbReference>
<name>A0A1H2AN12_9ACTN</name>
<dbReference type="GO" id="GO:0032259">
    <property type="term" value="P:methylation"/>
    <property type="evidence" value="ECO:0007669"/>
    <property type="project" value="UniProtKB-KW"/>
</dbReference>
<dbReference type="GO" id="GO:0008168">
    <property type="term" value="F:methyltransferase activity"/>
    <property type="evidence" value="ECO:0007669"/>
    <property type="project" value="UniProtKB-KW"/>
</dbReference>
<evidence type="ECO:0000313" key="2">
    <source>
        <dbReference type="Proteomes" id="UP000199103"/>
    </source>
</evidence>
<keyword evidence="1" id="KW-0808">Transferase</keyword>
<dbReference type="RefSeq" id="WP_091531269.1">
    <property type="nucleotide sequence ID" value="NZ_LT629772.1"/>
</dbReference>
<dbReference type="OrthoDB" id="3826968at2"/>
<sequence length="502" mass="57152">MRNLIWQYHIDTKRSYDGVHRKRMAMASSETVAFYAMKYGVEYEMASHSRWWKNGYHGGPAMERFQLLDERFDVYDQILYIDTDILVSPDAPNIFDEYADATIAGLHQTHRRDITLLQEGWLRTEFPDPARYRASYVNGAILVMSRDFRQYLRGVLRVEDIQVDKGTHWDRDGINVRWPVYDQSMVSYWLAMSPFDLTSLDRAWFKGPHFYNHGGPKTDESLHRYFSRYDTLREQWIPRGYPGTTTGDPHPETAHAAEIASAAETTGTAETKELKKAPAKPTVENLSKQVRQKRLSYLGQGKFDSIYDRIEQIRSDGVAGDFTEFGVALGGSGICLARALEDGQRYFGFDVFGMIPPPSQADGQKVLNRYKTISSGESKGISGDPYYGYMDDLLEKVKGNFAEFDCPVDGRRINLVEGLFETTLPAHDDLTISLAHIDCDWYDPVKLCLEYAWGHLSPGGFIILDDYNSWPGCKKAADEFLAATPAAKLLYEKPNAVIRKPL</sequence>
<dbReference type="AlphaFoldDB" id="A0A1H2AN12"/>
<organism evidence="1 2">
    <name type="scientific">Microlunatus soli</name>
    <dbReference type="NCBI Taxonomy" id="630515"/>
    <lineage>
        <taxon>Bacteria</taxon>
        <taxon>Bacillati</taxon>
        <taxon>Actinomycetota</taxon>
        <taxon>Actinomycetes</taxon>
        <taxon>Propionibacteriales</taxon>
        <taxon>Propionibacteriaceae</taxon>
        <taxon>Microlunatus</taxon>
    </lineage>
</organism>
<dbReference type="STRING" id="630515.SAMN04489812_6077"/>
<dbReference type="SUPFAM" id="SSF53335">
    <property type="entry name" value="S-adenosyl-L-methionine-dependent methyltransferases"/>
    <property type="match status" value="1"/>
</dbReference>
<keyword evidence="1" id="KW-0489">Methyltransferase</keyword>
<dbReference type="Proteomes" id="UP000199103">
    <property type="component" value="Chromosome I"/>
</dbReference>
<proteinExistence type="predicted"/>
<dbReference type="InterPro" id="IPR008884">
    <property type="entry name" value="TylF_MeTrfase"/>
</dbReference>
<evidence type="ECO:0000313" key="1">
    <source>
        <dbReference type="EMBL" id="SDT47323.1"/>
    </source>
</evidence>
<dbReference type="PANTHER" id="PTHR40036">
    <property type="entry name" value="MACROCIN O-METHYLTRANSFERASE"/>
    <property type="match status" value="1"/>
</dbReference>
<protein>
    <submittedName>
        <fullName evidence="1">Macrocin-O-methyltransferase (TylF)</fullName>
    </submittedName>
</protein>